<evidence type="ECO:0000313" key="1">
    <source>
        <dbReference type="EMBL" id="KIM88766.1"/>
    </source>
</evidence>
<protein>
    <submittedName>
        <fullName evidence="1">Uncharacterized protein</fullName>
    </submittedName>
</protein>
<dbReference type="InParanoid" id="A0A0C3GDQ6"/>
<keyword evidence="2" id="KW-1185">Reference proteome</keyword>
<proteinExistence type="predicted"/>
<dbReference type="AlphaFoldDB" id="A0A0C3GDQ6"/>
<sequence>MYLATTNHFTGLGGSLIIHDGFVVSVLFSTAVAFVSGVGGGDSGSLGGGGDCDCIVALDSSSDLCLRMESFALFNFIKGRLWLGKITYWAAASSSNGLKIYTPDTIPNYRDSSTLA</sequence>
<name>A0A0C3GDQ6_PILCF</name>
<dbReference type="HOGENOM" id="CLU_2097713_0_0_1"/>
<organism evidence="1 2">
    <name type="scientific">Piloderma croceum (strain F 1598)</name>
    <dbReference type="NCBI Taxonomy" id="765440"/>
    <lineage>
        <taxon>Eukaryota</taxon>
        <taxon>Fungi</taxon>
        <taxon>Dikarya</taxon>
        <taxon>Basidiomycota</taxon>
        <taxon>Agaricomycotina</taxon>
        <taxon>Agaricomycetes</taxon>
        <taxon>Agaricomycetidae</taxon>
        <taxon>Atheliales</taxon>
        <taxon>Atheliaceae</taxon>
        <taxon>Piloderma</taxon>
    </lineage>
</organism>
<reference evidence="1 2" key="1">
    <citation type="submission" date="2014-04" db="EMBL/GenBank/DDBJ databases">
        <authorList>
            <consortium name="DOE Joint Genome Institute"/>
            <person name="Kuo A."/>
            <person name="Tarkka M."/>
            <person name="Buscot F."/>
            <person name="Kohler A."/>
            <person name="Nagy L.G."/>
            <person name="Floudas D."/>
            <person name="Copeland A."/>
            <person name="Barry K.W."/>
            <person name="Cichocki N."/>
            <person name="Veneault-Fourrey C."/>
            <person name="LaButti K."/>
            <person name="Lindquist E.A."/>
            <person name="Lipzen A."/>
            <person name="Lundell T."/>
            <person name="Morin E."/>
            <person name="Murat C."/>
            <person name="Sun H."/>
            <person name="Tunlid A."/>
            <person name="Henrissat B."/>
            <person name="Grigoriev I.V."/>
            <person name="Hibbett D.S."/>
            <person name="Martin F."/>
            <person name="Nordberg H.P."/>
            <person name="Cantor M.N."/>
            <person name="Hua S.X."/>
        </authorList>
    </citation>
    <scope>NUCLEOTIDE SEQUENCE [LARGE SCALE GENOMIC DNA]</scope>
    <source>
        <strain evidence="1 2">F 1598</strain>
    </source>
</reference>
<reference evidence="2" key="2">
    <citation type="submission" date="2015-01" db="EMBL/GenBank/DDBJ databases">
        <title>Evolutionary Origins and Diversification of the Mycorrhizal Mutualists.</title>
        <authorList>
            <consortium name="DOE Joint Genome Institute"/>
            <consortium name="Mycorrhizal Genomics Consortium"/>
            <person name="Kohler A."/>
            <person name="Kuo A."/>
            <person name="Nagy L.G."/>
            <person name="Floudas D."/>
            <person name="Copeland A."/>
            <person name="Barry K.W."/>
            <person name="Cichocki N."/>
            <person name="Veneault-Fourrey C."/>
            <person name="LaButti K."/>
            <person name="Lindquist E.A."/>
            <person name="Lipzen A."/>
            <person name="Lundell T."/>
            <person name="Morin E."/>
            <person name="Murat C."/>
            <person name="Riley R."/>
            <person name="Ohm R."/>
            <person name="Sun H."/>
            <person name="Tunlid A."/>
            <person name="Henrissat B."/>
            <person name="Grigoriev I.V."/>
            <person name="Hibbett D.S."/>
            <person name="Martin F."/>
        </authorList>
    </citation>
    <scope>NUCLEOTIDE SEQUENCE [LARGE SCALE GENOMIC DNA]</scope>
    <source>
        <strain evidence="2">F 1598</strain>
    </source>
</reference>
<dbReference type="EMBL" id="KN832976">
    <property type="protein sequence ID" value="KIM88766.1"/>
    <property type="molecule type" value="Genomic_DNA"/>
</dbReference>
<dbReference type="Proteomes" id="UP000054166">
    <property type="component" value="Unassembled WGS sequence"/>
</dbReference>
<gene>
    <name evidence="1" type="ORF">PILCRDRAFT_238349</name>
</gene>
<accession>A0A0C3GDQ6</accession>
<evidence type="ECO:0000313" key="2">
    <source>
        <dbReference type="Proteomes" id="UP000054166"/>
    </source>
</evidence>